<protein>
    <submittedName>
        <fullName evidence="3">Peptidase M23</fullName>
    </submittedName>
</protein>
<dbReference type="GO" id="GO:0004222">
    <property type="term" value="F:metalloendopeptidase activity"/>
    <property type="evidence" value="ECO:0007669"/>
    <property type="project" value="TreeGrafter"/>
</dbReference>
<evidence type="ECO:0000313" key="3">
    <source>
        <dbReference type="EMBL" id="ADL52734.1"/>
    </source>
</evidence>
<accession>D9STK0</accession>
<keyword evidence="1" id="KW-0472">Membrane</keyword>
<organism evidence="3 4">
    <name type="scientific">Clostridium cellulovorans (strain ATCC 35296 / DSM 3052 / OCM 3 / 743B)</name>
    <dbReference type="NCBI Taxonomy" id="573061"/>
    <lineage>
        <taxon>Bacteria</taxon>
        <taxon>Bacillati</taxon>
        <taxon>Bacillota</taxon>
        <taxon>Clostridia</taxon>
        <taxon>Eubacteriales</taxon>
        <taxon>Clostridiaceae</taxon>
        <taxon>Clostridium</taxon>
    </lineage>
</organism>
<feature type="domain" description="M23ase beta-sheet core" evidence="2">
    <location>
        <begin position="119"/>
        <end position="195"/>
    </location>
</feature>
<sequence>MDKIKDPNENKLKALLKKESFYLILFVCICVIATITGIVVTRNNSNKTIETSVEETEDKAAASTAISNSTLVKKSASEIAANASEDKVTFTKPIDGKVIIPYLGVDGMYPTKEGSKSTLGVYIEAKEEQKVVSAAKGKVEYVGEDVKGNGTIVIIDHENGYKTIYGNLSKALVEANSTVEEKQEIGITGNSSKYTHTFKELEQCPTALYLQVLKKDSESKYVDVNPKDYIKDLEVAG</sequence>
<dbReference type="PANTHER" id="PTHR21666:SF270">
    <property type="entry name" value="MUREIN HYDROLASE ACTIVATOR ENVC"/>
    <property type="match status" value="1"/>
</dbReference>
<proteinExistence type="predicted"/>
<keyword evidence="1" id="KW-1133">Transmembrane helix</keyword>
<evidence type="ECO:0000256" key="1">
    <source>
        <dbReference type="SAM" id="Phobius"/>
    </source>
</evidence>
<dbReference type="CDD" id="cd12797">
    <property type="entry name" value="M23_peptidase"/>
    <property type="match status" value="1"/>
</dbReference>
<dbReference type="InterPro" id="IPR016047">
    <property type="entry name" value="M23ase_b-sheet_dom"/>
</dbReference>
<dbReference type="STRING" id="573061.Clocel_3044"/>
<dbReference type="SUPFAM" id="SSF51261">
    <property type="entry name" value="Duplicated hybrid motif"/>
    <property type="match status" value="1"/>
</dbReference>
<dbReference type="PANTHER" id="PTHR21666">
    <property type="entry name" value="PEPTIDASE-RELATED"/>
    <property type="match status" value="1"/>
</dbReference>
<feature type="transmembrane region" description="Helical" evidence="1">
    <location>
        <begin position="21"/>
        <end position="40"/>
    </location>
</feature>
<dbReference type="KEGG" id="ccb:Clocel_3044"/>
<dbReference type="EMBL" id="CP002160">
    <property type="protein sequence ID" value="ADL52734.1"/>
    <property type="molecule type" value="Genomic_DNA"/>
</dbReference>
<keyword evidence="1" id="KW-0812">Transmembrane</keyword>
<dbReference type="Gene3D" id="2.70.70.10">
    <property type="entry name" value="Glucose Permease (Domain IIA)"/>
    <property type="match status" value="1"/>
</dbReference>
<dbReference type="HOGENOM" id="CLU_029425_11_1_9"/>
<dbReference type="OrthoDB" id="9801106at2"/>
<dbReference type="eggNOG" id="COG0739">
    <property type="taxonomic scope" value="Bacteria"/>
</dbReference>
<evidence type="ECO:0000313" key="4">
    <source>
        <dbReference type="Proteomes" id="UP000002730"/>
    </source>
</evidence>
<dbReference type="AlphaFoldDB" id="D9STK0"/>
<reference evidence="3 4" key="1">
    <citation type="submission" date="2010-08" db="EMBL/GenBank/DDBJ databases">
        <title>Complete sequence of Clostridium cellulovorans 743B.</title>
        <authorList>
            <consortium name="US DOE Joint Genome Institute"/>
            <person name="Lucas S."/>
            <person name="Copeland A."/>
            <person name="Lapidus A."/>
            <person name="Cheng J.-F."/>
            <person name="Bruce D."/>
            <person name="Goodwin L."/>
            <person name="Pitluck S."/>
            <person name="Chertkov O."/>
            <person name="Detter J.C."/>
            <person name="Han C."/>
            <person name="Tapia R."/>
            <person name="Land M."/>
            <person name="Hauser L."/>
            <person name="Chang Y.-J."/>
            <person name="Jeffries C."/>
            <person name="Kyrpides N."/>
            <person name="Ivanova N."/>
            <person name="Mikhailova N."/>
            <person name="Hemme C.L."/>
            <person name="Woyke T."/>
        </authorList>
    </citation>
    <scope>NUCLEOTIDE SEQUENCE [LARGE SCALE GENOMIC DNA]</scope>
    <source>
        <strain evidence="4">ATCC 35296 / DSM 3052 / OCM 3 / 743B</strain>
    </source>
</reference>
<dbReference type="InterPro" id="IPR011055">
    <property type="entry name" value="Dup_hybrid_motif"/>
</dbReference>
<name>D9STK0_CLOC7</name>
<evidence type="ECO:0000259" key="2">
    <source>
        <dbReference type="Pfam" id="PF01551"/>
    </source>
</evidence>
<dbReference type="RefSeq" id="WP_010075829.1">
    <property type="nucleotide sequence ID" value="NC_014393.1"/>
</dbReference>
<dbReference type="InterPro" id="IPR050570">
    <property type="entry name" value="Cell_wall_metabolism_enzyme"/>
</dbReference>
<dbReference type="Pfam" id="PF01551">
    <property type="entry name" value="Peptidase_M23"/>
    <property type="match status" value="1"/>
</dbReference>
<gene>
    <name evidence="3" type="ordered locus">Clocel_3044</name>
</gene>
<keyword evidence="4" id="KW-1185">Reference proteome</keyword>
<dbReference type="Proteomes" id="UP000002730">
    <property type="component" value="Chromosome"/>
</dbReference>